<feature type="repeat" description="ANK" evidence="3">
    <location>
        <begin position="1208"/>
        <end position="1240"/>
    </location>
</feature>
<protein>
    <recommendedName>
        <fullName evidence="4">Orc1-like AAA ATPase domain-containing protein</fullName>
    </recommendedName>
</protein>
<comment type="caution">
    <text evidence="5">The sequence shown here is derived from an EMBL/GenBank/DDBJ whole genome shotgun (WGS) entry which is preliminary data.</text>
</comment>
<evidence type="ECO:0000259" key="4">
    <source>
        <dbReference type="Pfam" id="PF13191"/>
    </source>
</evidence>
<organism evidence="5 6">
    <name type="scientific">Arthrobotrys musiformis</name>
    <dbReference type="NCBI Taxonomy" id="47236"/>
    <lineage>
        <taxon>Eukaryota</taxon>
        <taxon>Fungi</taxon>
        <taxon>Dikarya</taxon>
        <taxon>Ascomycota</taxon>
        <taxon>Pezizomycotina</taxon>
        <taxon>Orbiliomycetes</taxon>
        <taxon>Orbiliales</taxon>
        <taxon>Orbiliaceae</taxon>
        <taxon>Arthrobotrys</taxon>
    </lineage>
</organism>
<evidence type="ECO:0000313" key="5">
    <source>
        <dbReference type="EMBL" id="KAK6505825.1"/>
    </source>
</evidence>
<feature type="repeat" description="ANK" evidence="3">
    <location>
        <begin position="880"/>
        <end position="912"/>
    </location>
</feature>
<gene>
    <name evidence="5" type="ORF">TWF481_007716</name>
</gene>
<dbReference type="Pfam" id="PF00023">
    <property type="entry name" value="Ank"/>
    <property type="match status" value="1"/>
</dbReference>
<accession>A0AAV9WDK6</accession>
<dbReference type="EMBL" id="JAVHJL010000004">
    <property type="protein sequence ID" value="KAK6505825.1"/>
    <property type="molecule type" value="Genomic_DNA"/>
</dbReference>
<keyword evidence="1" id="KW-0677">Repeat</keyword>
<dbReference type="PROSITE" id="PS50297">
    <property type="entry name" value="ANK_REP_REGION"/>
    <property type="match status" value="3"/>
</dbReference>
<dbReference type="SUPFAM" id="SSF48403">
    <property type="entry name" value="Ankyrin repeat"/>
    <property type="match status" value="2"/>
</dbReference>
<feature type="repeat" description="ANK" evidence="3">
    <location>
        <begin position="810"/>
        <end position="842"/>
    </location>
</feature>
<evidence type="ECO:0000256" key="3">
    <source>
        <dbReference type="PROSITE-ProRule" id="PRU00023"/>
    </source>
</evidence>
<name>A0AAV9WDK6_9PEZI</name>
<dbReference type="Gene3D" id="3.40.50.300">
    <property type="entry name" value="P-loop containing nucleotide triphosphate hydrolases"/>
    <property type="match status" value="1"/>
</dbReference>
<dbReference type="Proteomes" id="UP001370758">
    <property type="component" value="Unassembled WGS sequence"/>
</dbReference>
<proteinExistence type="predicted"/>
<feature type="domain" description="Orc1-like AAA ATPase" evidence="4">
    <location>
        <begin position="110"/>
        <end position="242"/>
    </location>
</feature>
<keyword evidence="2 3" id="KW-0040">ANK repeat</keyword>
<evidence type="ECO:0000256" key="1">
    <source>
        <dbReference type="ARBA" id="ARBA00022737"/>
    </source>
</evidence>
<dbReference type="InterPro" id="IPR041664">
    <property type="entry name" value="AAA_16"/>
</dbReference>
<dbReference type="PRINTS" id="PR00364">
    <property type="entry name" value="DISEASERSIST"/>
</dbReference>
<keyword evidence="6" id="KW-1185">Reference proteome</keyword>
<sequence>MEEFCGILGRIKIATFYEDKETKTGSGDKYVYIVPPAATIIGIKDEFPTGMACQHHLLTSPNDLGDIRFHHLWRRITEFTTAASTSFGDQIPPPDPHPLLRWYLPSPASNFFGRETALAAIKRVLQSNGNLVVGESLTIYGLRGMGKSELVLQYIKEPEQQNIYSATLWVKCTHRIMMFESLRLIYNELSFRCPYMEHELHSLQNPSGQITRIALRAAIRGITKRLAALSARPWLVVLDDLQFEIGGIEKLAAPNGQIIVTTTEPRGRPSNLLEIQGVCDAGAFQIITQTRRLGKNAVQYSGPIGLDDVEIVNRKLGGNPFALNMIGAATYSTGFTGSSGDIPSLSSDLSMPKFQREDFLAYANSLDVANYILSVVNLTFAKVEAVNSASRMAIAILGHFSPTAGVTSTSASLKPQSQDYLPTTDTTNWTLEKWVKYYEKSRAQSQTFDFKYFTGVEARNLVQNTDHIWGLLRFFGIINYTADAETNQSRLLPHPIIQTWIQRHLSATQETECLLFVGMCLSDPGGWLEAWPQLYSGEMASHLRNYFDHVDRLGFFRSSPENPFVKYQGAISVLENLAMGLKLVRDSDRYLKTSQLALDLWDFDPVKDPIRLYDLTCKVSKSYWDTGNPERGLEVVQRSIKLEGNAWKGEPGKYQIGGARLQRDKMRYQLAKLDGEQEEDVDELDDSDYEIPEGGVTDILEILSGKYGPGKLVEIMSQAFSCDPADYDPDVLFQLLRYDVNLHTQEAESMEAEFIIRAFQSFIENDISLEWSDHSNTTILHFAAKENYSLIVEILLKYSSRFDINAIDFSGMTPLACAIMRGSSLSAQLLIQGGAKLDFRPRSTSPPILFRALSAGIELRFLRYLLESGLKDTINEPYSYHGTVLHHAAVTCSASVVNLLLEYGADANALNYMRLTPLALAITLGYADGVLEPLLARTDMNLLDYRGRHVSLLRCRGSDVSRLPLPNHSTRYGQILFQQKQETEEAEVLIYYWLRSQSYRPPGYKLEVPSAMYHILMHAGFKKFAVLVRGHEKALLVDKKGGKGSGQCSLCGKEIDYMASAFVCVRCCPALFCSDCRQNDSQTTQRPRDCKPDYDVKLTESNFRPISNGRGFQFKRVVRNSIYRGTENTFQDLYPERHILWGLVGSGQLGSIKEYVEAIPTSSRAGFDSDTKDFTGYTILHFAAEEEQDNVFIYLASQGADMDASDMAGWSVAHSAATAARLTILKYMAAEGANLNVQDAYGRTPLHVAVLEGNLETIKLLLQIGADQGIVDEDCRHPCEMACISPEIKETFLRFRHATAGAPQVLNLKQDPTSESRWAIKARMLNDDAILPFSPLAYVRDAD</sequence>
<dbReference type="SMART" id="SM00248">
    <property type="entry name" value="ANK"/>
    <property type="match status" value="6"/>
</dbReference>
<dbReference type="Pfam" id="PF12796">
    <property type="entry name" value="Ank_2"/>
    <property type="match status" value="2"/>
</dbReference>
<evidence type="ECO:0000256" key="2">
    <source>
        <dbReference type="ARBA" id="ARBA00023043"/>
    </source>
</evidence>
<dbReference type="InterPro" id="IPR027417">
    <property type="entry name" value="P-loop_NTPase"/>
</dbReference>
<dbReference type="Pfam" id="PF13191">
    <property type="entry name" value="AAA_16"/>
    <property type="match status" value="1"/>
</dbReference>
<dbReference type="Gene3D" id="1.25.40.20">
    <property type="entry name" value="Ankyrin repeat-containing domain"/>
    <property type="match status" value="3"/>
</dbReference>
<dbReference type="PROSITE" id="PS50088">
    <property type="entry name" value="ANK_REPEAT"/>
    <property type="match status" value="5"/>
</dbReference>
<reference evidence="5 6" key="1">
    <citation type="submission" date="2023-08" db="EMBL/GenBank/DDBJ databases">
        <authorList>
            <person name="Palmer J.M."/>
        </authorList>
    </citation>
    <scope>NUCLEOTIDE SEQUENCE [LARGE SCALE GENOMIC DNA]</scope>
    <source>
        <strain evidence="5 6">TWF481</strain>
    </source>
</reference>
<dbReference type="SUPFAM" id="SSF52540">
    <property type="entry name" value="P-loop containing nucleoside triphosphate hydrolases"/>
    <property type="match status" value="1"/>
</dbReference>
<dbReference type="PANTHER" id="PTHR24171">
    <property type="entry name" value="ANKYRIN REPEAT DOMAIN-CONTAINING PROTEIN 39-RELATED"/>
    <property type="match status" value="1"/>
</dbReference>
<dbReference type="InterPro" id="IPR036770">
    <property type="entry name" value="Ankyrin_rpt-contain_sf"/>
</dbReference>
<feature type="repeat" description="ANK" evidence="3">
    <location>
        <begin position="1241"/>
        <end position="1273"/>
    </location>
</feature>
<feature type="repeat" description="ANK" evidence="3">
    <location>
        <begin position="1175"/>
        <end position="1207"/>
    </location>
</feature>
<dbReference type="InterPro" id="IPR002110">
    <property type="entry name" value="Ankyrin_rpt"/>
</dbReference>
<evidence type="ECO:0000313" key="6">
    <source>
        <dbReference type="Proteomes" id="UP001370758"/>
    </source>
</evidence>